<evidence type="ECO:0000313" key="2">
    <source>
        <dbReference type="EMBL" id="OKY92898.1"/>
    </source>
</evidence>
<gene>
    <name evidence="2" type="ORF">BHV66_10700</name>
</gene>
<dbReference type="InterPro" id="IPR011249">
    <property type="entry name" value="Metalloenz_LuxS/M16"/>
</dbReference>
<dbReference type="Gene3D" id="3.30.830.10">
    <property type="entry name" value="Metalloenzyme, LuxS/M16 peptidase-like"/>
    <property type="match status" value="2"/>
</dbReference>
<dbReference type="PANTHER" id="PTHR11851:SF224">
    <property type="entry name" value="PROCESSING PROTEASE"/>
    <property type="match status" value="1"/>
</dbReference>
<protein>
    <submittedName>
        <fullName evidence="2">Peptidase M16</fullName>
    </submittedName>
</protein>
<dbReference type="InterPro" id="IPR050361">
    <property type="entry name" value="MPP/UQCRC_Complex"/>
</dbReference>
<sequence>MKQPPLITPREVDVPRAQRHTLPNGASLYAIPSDDFEVLRFTFVFRAGSSMQHAPFAASATANMLSEGSRDMTARQIAERLDFHGSYFEVNVDRDYVYISFSSLSKFFGPTLEVAEQILLQPLFPEDELRAYCEKRKQTLTIERRKVDTVVREIFAEALFGDKHPYGISYPEKDYDTLTRADLESLYRRLYTAENCLVVCSGRIGEEELQGIGALAEKLPRADRSATADFPAPRSEAYRFVERPDAVQSSLRVGRLLFTRTHPDFVGMQVVATVLGGYFGSRLMQNLRGEHGYTYGVGAAMVNFEREGYLGIAAQVGAEVTAPALREIYNEIERLRREPMPEEELSLVKNIMTGEVMRILDGPFGIADVTIENLLCGTNNGVIEENIRRIQAITPAEVQRLAVKYLRREDLITAVVGAVDPKHEI</sequence>
<reference evidence="2 3" key="1">
    <citation type="journal article" date="2016" name="Nat. Biotechnol.">
        <title>Measurement of bacterial replication rates in microbial communities.</title>
        <authorList>
            <person name="Brown C.T."/>
            <person name="Olm M.R."/>
            <person name="Thomas B.C."/>
            <person name="Banfield J.F."/>
        </authorList>
    </citation>
    <scope>NUCLEOTIDE SEQUENCE [LARGE SCALE GENOMIC DNA]</scope>
    <source>
        <strain evidence="2">CAG:67_53_122</strain>
    </source>
</reference>
<evidence type="ECO:0000259" key="1">
    <source>
        <dbReference type="Pfam" id="PF05193"/>
    </source>
</evidence>
<dbReference type="Proteomes" id="UP000187417">
    <property type="component" value="Unassembled WGS sequence"/>
</dbReference>
<dbReference type="InterPro" id="IPR007863">
    <property type="entry name" value="Peptidase_M16_C"/>
</dbReference>
<organism evidence="2 3">
    <name type="scientific">Alistipes putredinis</name>
    <dbReference type="NCBI Taxonomy" id="28117"/>
    <lineage>
        <taxon>Bacteria</taxon>
        <taxon>Pseudomonadati</taxon>
        <taxon>Bacteroidota</taxon>
        <taxon>Bacteroidia</taxon>
        <taxon>Bacteroidales</taxon>
        <taxon>Rikenellaceae</taxon>
        <taxon>Alistipes</taxon>
    </lineage>
</organism>
<feature type="domain" description="Peptidase M16 C-terminal" evidence="1">
    <location>
        <begin position="178"/>
        <end position="351"/>
    </location>
</feature>
<dbReference type="SUPFAM" id="SSF63411">
    <property type="entry name" value="LuxS/MPP-like metallohydrolase"/>
    <property type="match status" value="2"/>
</dbReference>
<dbReference type="EMBL" id="MNQH01000054">
    <property type="protein sequence ID" value="OKY92898.1"/>
    <property type="molecule type" value="Genomic_DNA"/>
</dbReference>
<name>A0A1Q6F251_9BACT</name>
<comment type="caution">
    <text evidence="2">The sequence shown here is derived from an EMBL/GenBank/DDBJ whole genome shotgun (WGS) entry which is preliminary data.</text>
</comment>
<dbReference type="GO" id="GO:0046872">
    <property type="term" value="F:metal ion binding"/>
    <property type="evidence" value="ECO:0007669"/>
    <property type="project" value="InterPro"/>
</dbReference>
<dbReference type="RefSeq" id="WP_278339574.1">
    <property type="nucleotide sequence ID" value="NZ_CAMQOD010000018.1"/>
</dbReference>
<dbReference type="AlphaFoldDB" id="A0A1Q6F251"/>
<accession>A0A1Q6F251</accession>
<dbReference type="Pfam" id="PF05193">
    <property type="entry name" value="Peptidase_M16_C"/>
    <property type="match status" value="1"/>
</dbReference>
<dbReference type="PANTHER" id="PTHR11851">
    <property type="entry name" value="METALLOPROTEASE"/>
    <property type="match status" value="1"/>
</dbReference>
<evidence type="ECO:0000313" key="3">
    <source>
        <dbReference type="Proteomes" id="UP000187417"/>
    </source>
</evidence>
<dbReference type="STRING" id="28117.BHV66_10700"/>
<proteinExistence type="predicted"/>